<evidence type="ECO:0000256" key="6">
    <source>
        <dbReference type="ARBA" id="ARBA00022771"/>
    </source>
</evidence>
<keyword evidence="11" id="KW-0256">Endoplasmic reticulum</keyword>
<evidence type="ECO:0000256" key="8">
    <source>
        <dbReference type="ARBA" id="ARBA00022833"/>
    </source>
</evidence>
<keyword evidence="8 11" id="KW-0862">Zinc</keyword>
<organism evidence="13 14">
    <name type="scientific">Clitoria ternatea</name>
    <name type="common">Butterfly pea</name>
    <dbReference type="NCBI Taxonomy" id="43366"/>
    <lineage>
        <taxon>Eukaryota</taxon>
        <taxon>Viridiplantae</taxon>
        <taxon>Streptophyta</taxon>
        <taxon>Embryophyta</taxon>
        <taxon>Tracheophyta</taxon>
        <taxon>Spermatophyta</taxon>
        <taxon>Magnoliopsida</taxon>
        <taxon>eudicotyledons</taxon>
        <taxon>Gunneridae</taxon>
        <taxon>Pentapetalae</taxon>
        <taxon>rosids</taxon>
        <taxon>fabids</taxon>
        <taxon>Fabales</taxon>
        <taxon>Fabaceae</taxon>
        <taxon>Papilionoideae</taxon>
        <taxon>50 kb inversion clade</taxon>
        <taxon>NPAAA clade</taxon>
        <taxon>indigoferoid/millettioid clade</taxon>
        <taxon>Phaseoleae</taxon>
        <taxon>Clitoria</taxon>
    </lineage>
</organism>
<comment type="subcellular location">
    <subcellularLocation>
        <location evidence="2">Endomembrane system</location>
    </subcellularLocation>
    <subcellularLocation>
        <location evidence="11">Endoplasmic reticulum membrane</location>
        <topology evidence="11">Single-pass type IV membrane protein</topology>
    </subcellularLocation>
</comment>
<keyword evidence="6 10" id="KW-0863">Zinc-finger</keyword>
<dbReference type="InterPro" id="IPR018957">
    <property type="entry name" value="Znf_C3HC4_RING-type"/>
</dbReference>
<feature type="transmembrane region" description="Helical" evidence="11">
    <location>
        <begin position="20"/>
        <end position="36"/>
    </location>
</feature>
<dbReference type="CDD" id="cd16745">
    <property type="entry name" value="RING-HC_AtRMA-like"/>
    <property type="match status" value="1"/>
</dbReference>
<evidence type="ECO:0000256" key="2">
    <source>
        <dbReference type="ARBA" id="ARBA00004308"/>
    </source>
</evidence>
<dbReference type="Proteomes" id="UP001359559">
    <property type="component" value="Unassembled WGS sequence"/>
</dbReference>
<comment type="function">
    <text evidence="11">E3 ubiquitin-protein ligase.</text>
</comment>
<evidence type="ECO:0000256" key="4">
    <source>
        <dbReference type="ARBA" id="ARBA00022679"/>
    </source>
</evidence>
<feature type="transmembrane region" description="Helical" evidence="11">
    <location>
        <begin position="290"/>
        <end position="308"/>
    </location>
</feature>
<keyword evidence="9 11" id="KW-0472">Membrane</keyword>
<keyword evidence="7 11" id="KW-0833">Ubl conjugation pathway</keyword>
<feature type="domain" description="RING-type" evidence="12">
    <location>
        <begin position="108"/>
        <end position="155"/>
    </location>
</feature>
<dbReference type="EMBL" id="JAYKXN010000003">
    <property type="protein sequence ID" value="KAK7302782.1"/>
    <property type="molecule type" value="Genomic_DNA"/>
</dbReference>
<keyword evidence="4 11" id="KW-0808">Transferase</keyword>
<accession>A0AAN9JRZ3</accession>
<dbReference type="SMART" id="SM00184">
    <property type="entry name" value="RING"/>
    <property type="match status" value="1"/>
</dbReference>
<dbReference type="GO" id="GO:0006511">
    <property type="term" value="P:ubiquitin-dependent protein catabolic process"/>
    <property type="evidence" value="ECO:0007669"/>
    <property type="project" value="UniProtKB-UniRule"/>
</dbReference>
<evidence type="ECO:0000313" key="13">
    <source>
        <dbReference type="EMBL" id="KAK7302782.1"/>
    </source>
</evidence>
<keyword evidence="5 11" id="KW-0479">Metal-binding</keyword>
<comment type="caution">
    <text evidence="13">The sequence shown here is derived from an EMBL/GenBank/DDBJ whole genome shotgun (WGS) entry which is preliminary data.</text>
</comment>
<dbReference type="AlphaFoldDB" id="A0AAN9JRZ3"/>
<reference evidence="13 14" key="1">
    <citation type="submission" date="2024-01" db="EMBL/GenBank/DDBJ databases">
        <title>The genomes of 5 underutilized Papilionoideae crops provide insights into root nodulation and disease resistance.</title>
        <authorList>
            <person name="Yuan L."/>
        </authorList>
    </citation>
    <scope>NUCLEOTIDE SEQUENCE [LARGE SCALE GENOMIC DNA]</scope>
    <source>
        <strain evidence="13">LY-2023</strain>
        <tissue evidence="13">Leaf</tissue>
    </source>
</reference>
<comment type="pathway">
    <text evidence="3 11">Protein modification; protein ubiquitination.</text>
</comment>
<evidence type="ECO:0000256" key="1">
    <source>
        <dbReference type="ARBA" id="ARBA00000900"/>
    </source>
</evidence>
<evidence type="ECO:0000259" key="12">
    <source>
        <dbReference type="PROSITE" id="PS50089"/>
    </source>
</evidence>
<evidence type="ECO:0000256" key="11">
    <source>
        <dbReference type="RuleBase" id="RU369090"/>
    </source>
</evidence>
<dbReference type="PROSITE" id="PS50089">
    <property type="entry name" value="ZF_RING_2"/>
    <property type="match status" value="1"/>
</dbReference>
<evidence type="ECO:0000256" key="7">
    <source>
        <dbReference type="ARBA" id="ARBA00022786"/>
    </source>
</evidence>
<comment type="caution">
    <text evidence="11">Lacks conserved residue(s) required for the propagation of feature annotation.</text>
</comment>
<sequence length="309" mass="34484">MFSVHKSPGSKISLCNNLELHIKAIPFIVVIHFYSPGETTMDLCFLVQLFVSVLWYEAGFSAVYPGLKNHYVTQIVRSLLIFMALHHYLKATPRAMTETENSSGCFDCNICLDFAHEPVVTLCGHLYCWPCIYKWLHVQNDSLAPDEHPQCPVCKANISHNTMVPLYGRGHAVAEGKASSCDVLIPPRPPALGAQALLATSSQSGQQLPYGNPYQGGQQHFTEEDGTSQSHMLNLGTPGSYHPMVGMFGEMVYARVFGNSENLYAYPNSYQLMGSNSPRLRRQEMQADKCLNRISIFLFCCFLLCLVVF</sequence>
<gene>
    <name evidence="13" type="ORF">RJT34_13678</name>
</gene>
<protein>
    <recommendedName>
        <fullName evidence="11">E3 ubiquitin-protein ligase RMA</fullName>
        <ecNumber evidence="11">2.3.2.27</ecNumber>
    </recommendedName>
    <alternativeName>
        <fullName evidence="11">Protein RING membrane-anchor</fullName>
    </alternativeName>
    <alternativeName>
        <fullName evidence="11">RING-type E3 ubiquitin transferase RMA</fullName>
    </alternativeName>
</protein>
<keyword evidence="11" id="KW-1133">Transmembrane helix</keyword>
<dbReference type="PANTHER" id="PTHR12313">
    <property type="entry name" value="E3 UBIQUITIN-PROTEIN LIGASE RNF5-RELATED"/>
    <property type="match status" value="1"/>
</dbReference>
<dbReference type="GO" id="GO:0005789">
    <property type="term" value="C:endoplasmic reticulum membrane"/>
    <property type="evidence" value="ECO:0007669"/>
    <property type="project" value="UniProtKB-SubCell"/>
</dbReference>
<dbReference type="EC" id="2.3.2.27" evidence="11"/>
<dbReference type="InterPro" id="IPR017907">
    <property type="entry name" value="Znf_RING_CS"/>
</dbReference>
<evidence type="ECO:0000256" key="9">
    <source>
        <dbReference type="ARBA" id="ARBA00023136"/>
    </source>
</evidence>
<name>A0AAN9JRZ3_CLITE</name>
<evidence type="ECO:0000256" key="3">
    <source>
        <dbReference type="ARBA" id="ARBA00004906"/>
    </source>
</evidence>
<dbReference type="Pfam" id="PF00097">
    <property type="entry name" value="zf-C3HC4"/>
    <property type="match status" value="1"/>
</dbReference>
<dbReference type="Gene3D" id="3.30.40.10">
    <property type="entry name" value="Zinc/RING finger domain, C3HC4 (zinc finger)"/>
    <property type="match status" value="1"/>
</dbReference>
<dbReference type="InterPro" id="IPR045103">
    <property type="entry name" value="RNF5/RNF185-like"/>
</dbReference>
<keyword evidence="11" id="KW-0812">Transmembrane</keyword>
<evidence type="ECO:0000313" key="14">
    <source>
        <dbReference type="Proteomes" id="UP001359559"/>
    </source>
</evidence>
<dbReference type="PROSITE" id="PS00518">
    <property type="entry name" value="ZF_RING_1"/>
    <property type="match status" value="1"/>
</dbReference>
<dbReference type="FunFam" id="3.30.40.10:FF:001150">
    <property type="entry name" value="E3 ubiquitin-protein ligase RMA1H1 isoform A"/>
    <property type="match status" value="1"/>
</dbReference>
<feature type="transmembrane region" description="Helical" evidence="11">
    <location>
        <begin position="43"/>
        <end position="65"/>
    </location>
</feature>
<keyword evidence="14" id="KW-1185">Reference proteome</keyword>
<dbReference type="GO" id="GO:0061630">
    <property type="term" value="F:ubiquitin protein ligase activity"/>
    <property type="evidence" value="ECO:0007669"/>
    <property type="project" value="UniProtKB-UniRule"/>
</dbReference>
<dbReference type="GO" id="GO:0008270">
    <property type="term" value="F:zinc ion binding"/>
    <property type="evidence" value="ECO:0007669"/>
    <property type="project" value="UniProtKB-KW"/>
</dbReference>
<comment type="catalytic activity">
    <reaction evidence="1 11">
        <text>S-ubiquitinyl-[E2 ubiquitin-conjugating enzyme]-L-cysteine + [acceptor protein]-L-lysine = [E2 ubiquitin-conjugating enzyme]-L-cysteine + N(6)-ubiquitinyl-[acceptor protein]-L-lysine.</text>
        <dbReference type="EC" id="2.3.2.27"/>
    </reaction>
</comment>
<dbReference type="SUPFAM" id="SSF57850">
    <property type="entry name" value="RING/U-box"/>
    <property type="match status" value="1"/>
</dbReference>
<dbReference type="InterPro" id="IPR001841">
    <property type="entry name" value="Znf_RING"/>
</dbReference>
<evidence type="ECO:0000256" key="10">
    <source>
        <dbReference type="PROSITE-ProRule" id="PRU00175"/>
    </source>
</evidence>
<dbReference type="InterPro" id="IPR013083">
    <property type="entry name" value="Znf_RING/FYVE/PHD"/>
</dbReference>
<evidence type="ECO:0000256" key="5">
    <source>
        <dbReference type="ARBA" id="ARBA00022723"/>
    </source>
</evidence>
<comment type="domain">
    <text evidence="11">The RING-type zinc finger domain is responsible for E3 ligase activity.</text>
</comment>
<proteinExistence type="predicted"/>